<sequence>MVVNLNLIRIWTAPAFTRSKITTVSEGTTIDARGSGGEETCIAGSKRMRGLIENERAWRVLDLG</sequence>
<evidence type="ECO:0000313" key="2">
    <source>
        <dbReference type="Proteomes" id="UP000242715"/>
    </source>
</evidence>
<dbReference type="AlphaFoldDB" id="A0A2Z6MDS5"/>
<organism evidence="1 2">
    <name type="scientific">Trifolium subterraneum</name>
    <name type="common">Subterranean clover</name>
    <dbReference type="NCBI Taxonomy" id="3900"/>
    <lineage>
        <taxon>Eukaryota</taxon>
        <taxon>Viridiplantae</taxon>
        <taxon>Streptophyta</taxon>
        <taxon>Embryophyta</taxon>
        <taxon>Tracheophyta</taxon>
        <taxon>Spermatophyta</taxon>
        <taxon>Magnoliopsida</taxon>
        <taxon>eudicotyledons</taxon>
        <taxon>Gunneridae</taxon>
        <taxon>Pentapetalae</taxon>
        <taxon>rosids</taxon>
        <taxon>fabids</taxon>
        <taxon>Fabales</taxon>
        <taxon>Fabaceae</taxon>
        <taxon>Papilionoideae</taxon>
        <taxon>50 kb inversion clade</taxon>
        <taxon>NPAAA clade</taxon>
        <taxon>Hologalegina</taxon>
        <taxon>IRL clade</taxon>
        <taxon>Trifolieae</taxon>
        <taxon>Trifolium</taxon>
    </lineage>
</organism>
<keyword evidence="2" id="KW-1185">Reference proteome</keyword>
<accession>A0A2Z6MDS5</accession>
<gene>
    <name evidence="1" type="ORF">TSUD_297630</name>
</gene>
<protein>
    <submittedName>
        <fullName evidence="1">Uncharacterized protein</fullName>
    </submittedName>
</protein>
<name>A0A2Z6MDS5_TRISU</name>
<dbReference type="Proteomes" id="UP000242715">
    <property type="component" value="Unassembled WGS sequence"/>
</dbReference>
<dbReference type="EMBL" id="DF973215">
    <property type="protein sequence ID" value="GAU20590.1"/>
    <property type="molecule type" value="Genomic_DNA"/>
</dbReference>
<proteinExistence type="predicted"/>
<reference evidence="2" key="1">
    <citation type="journal article" date="2017" name="Front. Plant Sci.">
        <title>Climate Clever Clovers: New Paradigm to Reduce the Environmental Footprint of Ruminants by Breeding Low Methanogenic Forages Utilizing Haplotype Variation.</title>
        <authorList>
            <person name="Kaur P."/>
            <person name="Appels R."/>
            <person name="Bayer P.E."/>
            <person name="Keeble-Gagnere G."/>
            <person name="Wang J."/>
            <person name="Hirakawa H."/>
            <person name="Shirasawa K."/>
            <person name="Vercoe P."/>
            <person name="Stefanova K."/>
            <person name="Durmic Z."/>
            <person name="Nichols P."/>
            <person name="Revell C."/>
            <person name="Isobe S.N."/>
            <person name="Edwards D."/>
            <person name="Erskine W."/>
        </authorList>
    </citation>
    <scope>NUCLEOTIDE SEQUENCE [LARGE SCALE GENOMIC DNA]</scope>
    <source>
        <strain evidence="2">cv. Daliak</strain>
    </source>
</reference>
<evidence type="ECO:0000313" key="1">
    <source>
        <dbReference type="EMBL" id="GAU20590.1"/>
    </source>
</evidence>